<dbReference type="InterPro" id="IPR014235">
    <property type="entry name" value="Spore_PdaA"/>
</dbReference>
<dbReference type="EMBL" id="JAGIYQ010000008">
    <property type="protein sequence ID" value="MBP0726090.1"/>
    <property type="molecule type" value="Genomic_DNA"/>
</dbReference>
<proteinExistence type="predicted"/>
<gene>
    <name evidence="3" type="primary">pdaA</name>
    <name evidence="3" type="ORF">J5Y03_12985</name>
</gene>
<sequence length="268" mass="30850">MKCSLKLLLFIAALLFSSPLSAFAYSNAPQNWGIVRAKNEVPPDAGTFFNQMLAKNGGIYLGDTRKKDIYLTFDNGYENGFTPKFLDVLKKHHVPATFFITGHYIRANPELVRRMVAEGHIVGNHSWSHPDMTTISDSKIEEELEKVKMAYEELTGRSDMRYFRPARGVFSERTLALVHKLGYENVFWSLAYVDWKIDQQRGWNYAYDNVMKLIHPGSIILMHTVSRDNAEAIDAVITQLHKRGYTFKSLDDLMLEKSGFNPYFYMQK</sequence>
<dbReference type="InterPro" id="IPR050248">
    <property type="entry name" value="Polysacc_deacetylase_ArnD"/>
</dbReference>
<evidence type="ECO:0000313" key="3">
    <source>
        <dbReference type="EMBL" id="MBP0726090.1"/>
    </source>
</evidence>
<keyword evidence="1" id="KW-0732">Signal</keyword>
<feature type="chain" id="PRO_5037275917" evidence="1">
    <location>
        <begin position="25"/>
        <end position="268"/>
    </location>
</feature>
<name>A0A940NQU1_9BACI</name>
<dbReference type="NCBIfam" id="TIGR02884">
    <property type="entry name" value="spore_pdaA"/>
    <property type="match status" value="1"/>
</dbReference>
<evidence type="ECO:0000259" key="2">
    <source>
        <dbReference type="PROSITE" id="PS51677"/>
    </source>
</evidence>
<dbReference type="GO" id="GO:0016810">
    <property type="term" value="F:hydrolase activity, acting on carbon-nitrogen (but not peptide) bonds"/>
    <property type="evidence" value="ECO:0007669"/>
    <property type="project" value="InterPro"/>
</dbReference>
<dbReference type="AlphaFoldDB" id="A0A940NQU1"/>
<evidence type="ECO:0000313" key="4">
    <source>
        <dbReference type="Proteomes" id="UP000682134"/>
    </source>
</evidence>
<keyword evidence="4" id="KW-1185">Reference proteome</keyword>
<accession>A0A940NQU1</accession>
<dbReference type="CDD" id="cd10948">
    <property type="entry name" value="CE4_BsPdaA_like"/>
    <property type="match status" value="1"/>
</dbReference>
<organism evidence="3 4">
    <name type="scientific">Gottfriedia endophytica</name>
    <dbReference type="NCBI Taxonomy" id="2820819"/>
    <lineage>
        <taxon>Bacteria</taxon>
        <taxon>Bacillati</taxon>
        <taxon>Bacillota</taxon>
        <taxon>Bacilli</taxon>
        <taxon>Bacillales</taxon>
        <taxon>Bacillaceae</taxon>
        <taxon>Gottfriedia</taxon>
    </lineage>
</organism>
<dbReference type="GO" id="GO:0016020">
    <property type="term" value="C:membrane"/>
    <property type="evidence" value="ECO:0007669"/>
    <property type="project" value="TreeGrafter"/>
</dbReference>
<dbReference type="GO" id="GO:0005975">
    <property type="term" value="P:carbohydrate metabolic process"/>
    <property type="evidence" value="ECO:0007669"/>
    <property type="project" value="InterPro"/>
</dbReference>
<dbReference type="Pfam" id="PF01522">
    <property type="entry name" value="Polysacc_deac_1"/>
    <property type="match status" value="1"/>
</dbReference>
<dbReference type="Proteomes" id="UP000682134">
    <property type="component" value="Unassembled WGS sequence"/>
</dbReference>
<feature type="signal peptide" evidence="1">
    <location>
        <begin position="1"/>
        <end position="24"/>
    </location>
</feature>
<dbReference type="Gene3D" id="3.20.20.370">
    <property type="entry name" value="Glycoside hydrolase/deacetylase"/>
    <property type="match status" value="1"/>
</dbReference>
<dbReference type="InterPro" id="IPR002509">
    <property type="entry name" value="NODB_dom"/>
</dbReference>
<protein>
    <submittedName>
        <fullName evidence="3">Delta-lactam-biosynthetic de-N-acetylase</fullName>
    </submittedName>
</protein>
<dbReference type="PANTHER" id="PTHR10587">
    <property type="entry name" value="GLYCOSYL TRANSFERASE-RELATED"/>
    <property type="match status" value="1"/>
</dbReference>
<dbReference type="PANTHER" id="PTHR10587:SF78">
    <property type="entry name" value="PEPTIDOGLYCAN-N-ACETYLMURAMIC ACID DEACETYLASE PDAA"/>
    <property type="match status" value="1"/>
</dbReference>
<comment type="caution">
    <text evidence="3">The sequence shown here is derived from an EMBL/GenBank/DDBJ whole genome shotgun (WGS) entry which is preliminary data.</text>
</comment>
<dbReference type="SUPFAM" id="SSF88713">
    <property type="entry name" value="Glycoside hydrolase/deacetylase"/>
    <property type="match status" value="1"/>
</dbReference>
<reference evidence="3" key="1">
    <citation type="submission" date="2021-04" db="EMBL/GenBank/DDBJ databases">
        <title>Genome seq and assembly of Bacillus sp.</title>
        <authorList>
            <person name="Chhetri G."/>
        </authorList>
    </citation>
    <scope>NUCLEOTIDE SEQUENCE</scope>
    <source>
        <strain evidence="3">RG28</strain>
    </source>
</reference>
<evidence type="ECO:0000256" key="1">
    <source>
        <dbReference type="SAM" id="SignalP"/>
    </source>
</evidence>
<dbReference type="PROSITE" id="PS51677">
    <property type="entry name" value="NODB"/>
    <property type="match status" value="1"/>
</dbReference>
<feature type="domain" description="NodB homology" evidence="2">
    <location>
        <begin position="67"/>
        <end position="248"/>
    </location>
</feature>
<dbReference type="RefSeq" id="WP_209406342.1">
    <property type="nucleotide sequence ID" value="NZ_JAGIYQ010000008.1"/>
</dbReference>
<dbReference type="InterPro" id="IPR011330">
    <property type="entry name" value="Glyco_hydro/deAcase_b/a-brl"/>
</dbReference>